<accession>A0AA90P127</accession>
<keyword evidence="2" id="KW-1185">Reference proteome</keyword>
<dbReference type="Proteomes" id="UP001178148">
    <property type="component" value="Unassembled WGS sequence"/>
</dbReference>
<comment type="caution">
    <text evidence="1">The sequence shown here is derived from an EMBL/GenBank/DDBJ whole genome shotgun (WGS) entry which is preliminary data.</text>
</comment>
<dbReference type="AlphaFoldDB" id="A0AA90P127"/>
<reference evidence="1 2" key="1">
    <citation type="journal article" date="2023" name="bioRxiv">
        <title>An intranuclear bacterial parasite of deep-sea mussels expresses apoptosis inhibitors acquired from its host.</title>
        <authorList>
            <person name="Gonzalez Porras M.A."/>
            <person name="Assie A."/>
            <person name="Tietjen M."/>
            <person name="Violette M."/>
            <person name="Kleiner M."/>
            <person name="Gruber-Vodicka H."/>
            <person name="Dubilier N."/>
            <person name="Leisch N."/>
        </authorList>
    </citation>
    <scope>NUCLEOTIDE SEQUENCE [LARGE SCALE GENOMIC DNA]</scope>
    <source>
        <strain evidence="1">IAP13</strain>
    </source>
</reference>
<evidence type="ECO:0000313" key="2">
    <source>
        <dbReference type="Proteomes" id="UP001178148"/>
    </source>
</evidence>
<sequence length="470" mass="51625">MPSIQETNSQLLQMIDRSFNRSEENLGKFGLNKHGVVIFDQSMVGSDDYCRLVIHLSELGMDGARLENRNVKTSEVEMHVKRMGSQENNKSTQRKGLLQNWFGGWFGQGNTDNQECPQSGVVKQPQTGYAYKGARPKTQLQKDHSVNDKAGAVMQPLPVASVEAEAPQIPWVSHIDCRSSGGIVRDSIYIDQTIKRSERLVITRTPGVGGAGSVGYDLAVNNPGHKIGIMVSANSGLPAGDIGHVVLGHKIKSFDHYLNNGGQEENLVANWALTAFPASPDKQKELIRSTIMDQWGMEDMSNNTDSVKTKQGIDYVKTTSAEKYGEAWVVGNAKLSALQRQSPSNKNCIIDSSKTFDASLIFGAGINASNNGTPTGTMQRTRNVKATTDYKFFCEAVKNVIRVKLDAGIAEGVTVFAIDLTSCGIYSGHHKHLFNRQYMSLLQAVLDERVGPQGEHRWEFIHDAVVADRL</sequence>
<organism evidence="1 2">
    <name type="scientific">Candidatus Endonucleibacter bathymodioli</name>
    <dbReference type="NCBI Taxonomy" id="539814"/>
    <lineage>
        <taxon>Bacteria</taxon>
        <taxon>Pseudomonadati</taxon>
        <taxon>Pseudomonadota</taxon>
        <taxon>Gammaproteobacteria</taxon>
        <taxon>Oceanospirillales</taxon>
        <taxon>Endozoicomonadaceae</taxon>
        <taxon>Candidatus Endonucleibacter</taxon>
    </lineage>
</organism>
<evidence type="ECO:0000313" key="1">
    <source>
        <dbReference type="EMBL" id="MDP0590181.1"/>
    </source>
</evidence>
<name>A0AA90P127_9GAMM</name>
<gene>
    <name evidence="1" type="ORF">QS748_13730</name>
</gene>
<protein>
    <submittedName>
        <fullName evidence="1">Uncharacterized protein</fullName>
    </submittedName>
</protein>
<dbReference type="EMBL" id="JASXSV010000033">
    <property type="protein sequence ID" value="MDP0590181.1"/>
    <property type="molecule type" value="Genomic_DNA"/>
</dbReference>
<proteinExistence type="predicted"/>